<dbReference type="SUPFAM" id="SSF89392">
    <property type="entry name" value="Prokaryotic lipoproteins and lipoprotein localization factors"/>
    <property type="match status" value="1"/>
</dbReference>
<keyword evidence="11 13" id="KW-0998">Cell outer membrane</keyword>
<dbReference type="GO" id="GO:0015031">
    <property type="term" value="P:protein transport"/>
    <property type="evidence" value="ECO:0007669"/>
    <property type="project" value="UniProtKB-KW"/>
</dbReference>
<evidence type="ECO:0000256" key="5">
    <source>
        <dbReference type="ARBA" id="ARBA00022448"/>
    </source>
</evidence>
<sequence length="207" mass="23116">MRGPGVRAALALMTVMLLAGCAALPEVDRGDAAQRAFEERSERLAAIETWRLVARLGLDTEREYWSAQLNWRVQEGTHILDLSGPMGRGGGRLTLAEGQPARLVTRDGEHHSARDPDALAQRLTGDAIPVSGMVYWVRGLPDPARPFEHEVDAEGRPIRIRQAGWEIEYGEYEEFDGESMPVRMELQRDELTLRAVIRQWQMGDGSA</sequence>
<keyword evidence="12 13" id="KW-0449">Lipoprotein</keyword>
<dbReference type="Proteomes" id="UP000189177">
    <property type="component" value="Unassembled WGS sequence"/>
</dbReference>
<dbReference type="Pfam" id="PF03550">
    <property type="entry name" value="LolB"/>
    <property type="match status" value="1"/>
</dbReference>
<evidence type="ECO:0000256" key="9">
    <source>
        <dbReference type="ARBA" id="ARBA00023139"/>
    </source>
</evidence>
<keyword evidence="5 13" id="KW-0813">Transport</keyword>
<dbReference type="STRING" id="252474.B1A74_06590"/>
<organism evidence="15 16">
    <name type="scientific">Thioalkalivibrio halophilus</name>
    <dbReference type="NCBI Taxonomy" id="252474"/>
    <lineage>
        <taxon>Bacteria</taxon>
        <taxon>Pseudomonadati</taxon>
        <taxon>Pseudomonadota</taxon>
        <taxon>Gammaproteobacteria</taxon>
        <taxon>Chromatiales</taxon>
        <taxon>Ectothiorhodospiraceae</taxon>
        <taxon>Thioalkalivibrio</taxon>
    </lineage>
</organism>
<evidence type="ECO:0000256" key="10">
    <source>
        <dbReference type="ARBA" id="ARBA00023186"/>
    </source>
</evidence>
<evidence type="ECO:0000256" key="4">
    <source>
        <dbReference type="ARBA" id="ARBA00016202"/>
    </source>
</evidence>
<evidence type="ECO:0000256" key="11">
    <source>
        <dbReference type="ARBA" id="ARBA00023237"/>
    </source>
</evidence>
<dbReference type="HAMAP" id="MF_00233">
    <property type="entry name" value="LolB"/>
    <property type="match status" value="1"/>
</dbReference>
<keyword evidence="16" id="KW-1185">Reference proteome</keyword>
<evidence type="ECO:0000256" key="7">
    <source>
        <dbReference type="ARBA" id="ARBA00022927"/>
    </source>
</evidence>
<keyword evidence="7 13" id="KW-0653">Protein transport</keyword>
<keyword evidence="10 13" id="KW-0143">Chaperone</keyword>
<evidence type="ECO:0000256" key="3">
    <source>
        <dbReference type="ARBA" id="ARBA00011245"/>
    </source>
</evidence>
<dbReference type="EMBL" id="MUZR01000018">
    <property type="protein sequence ID" value="OOC10300.1"/>
    <property type="molecule type" value="Genomic_DNA"/>
</dbReference>
<evidence type="ECO:0000256" key="12">
    <source>
        <dbReference type="ARBA" id="ARBA00023288"/>
    </source>
</evidence>
<keyword evidence="8 13" id="KW-0472">Membrane</keyword>
<dbReference type="Gene3D" id="2.50.20.10">
    <property type="entry name" value="Lipoprotein localisation LolA/LolB/LppX"/>
    <property type="match status" value="1"/>
</dbReference>
<evidence type="ECO:0000313" key="15">
    <source>
        <dbReference type="EMBL" id="OOC10300.1"/>
    </source>
</evidence>
<evidence type="ECO:0000256" key="2">
    <source>
        <dbReference type="ARBA" id="ARBA00009696"/>
    </source>
</evidence>
<dbReference type="NCBIfam" id="TIGR00548">
    <property type="entry name" value="lolB"/>
    <property type="match status" value="1"/>
</dbReference>
<evidence type="ECO:0000256" key="13">
    <source>
        <dbReference type="HAMAP-Rule" id="MF_00233"/>
    </source>
</evidence>
<gene>
    <name evidence="13" type="primary">lolB</name>
    <name evidence="15" type="ORF">B1A74_06590</name>
</gene>
<proteinExistence type="inferred from homology"/>
<feature type="signal peptide" evidence="14">
    <location>
        <begin position="1"/>
        <end position="19"/>
    </location>
</feature>
<comment type="subcellular location">
    <subcellularLocation>
        <location evidence="1 13">Cell outer membrane</location>
        <topology evidence="1 13">Lipid-anchor</topology>
    </subcellularLocation>
</comment>
<comment type="function">
    <text evidence="13">Plays a critical role in the incorporation of lipoproteins in the outer membrane after they are released by the LolA protein.</text>
</comment>
<feature type="chain" id="PRO_5012957069" description="Outer-membrane lipoprotein LolB" evidence="14">
    <location>
        <begin position="20"/>
        <end position="207"/>
    </location>
</feature>
<dbReference type="AlphaFoldDB" id="A0A1V2ZYW6"/>
<accession>A0A1V2ZYW6</accession>
<comment type="subunit">
    <text evidence="3 13">Monomer.</text>
</comment>
<reference evidence="15 16" key="1">
    <citation type="submission" date="2017-02" db="EMBL/GenBank/DDBJ databases">
        <title>Genomic diversity within the haloalkaliphilic genus Thioalkalivibrio.</title>
        <authorList>
            <person name="Ahn A.-C."/>
            <person name="Meier-Kolthoff J."/>
            <person name="Overmars L."/>
            <person name="Richter M."/>
            <person name="Woyke T."/>
            <person name="Sorokin D.Y."/>
            <person name="Muyzer G."/>
        </authorList>
    </citation>
    <scope>NUCLEOTIDE SEQUENCE [LARGE SCALE GENOMIC DNA]</scope>
    <source>
        <strain evidence="15 16">HL17</strain>
    </source>
</reference>
<dbReference type="CDD" id="cd16326">
    <property type="entry name" value="LolB"/>
    <property type="match status" value="1"/>
</dbReference>
<keyword evidence="9 13" id="KW-0564">Palmitate</keyword>
<evidence type="ECO:0000256" key="6">
    <source>
        <dbReference type="ARBA" id="ARBA00022729"/>
    </source>
</evidence>
<dbReference type="RefSeq" id="WP_208855984.1">
    <property type="nucleotide sequence ID" value="NZ_MUZR01000018.1"/>
</dbReference>
<evidence type="ECO:0000313" key="16">
    <source>
        <dbReference type="Proteomes" id="UP000189177"/>
    </source>
</evidence>
<protein>
    <recommendedName>
        <fullName evidence="4 13">Outer-membrane lipoprotein LolB</fullName>
    </recommendedName>
</protein>
<evidence type="ECO:0000256" key="14">
    <source>
        <dbReference type="SAM" id="SignalP"/>
    </source>
</evidence>
<evidence type="ECO:0000256" key="8">
    <source>
        <dbReference type="ARBA" id="ARBA00023136"/>
    </source>
</evidence>
<dbReference type="PROSITE" id="PS51257">
    <property type="entry name" value="PROKAR_LIPOPROTEIN"/>
    <property type="match status" value="1"/>
</dbReference>
<dbReference type="InterPro" id="IPR004565">
    <property type="entry name" value="OM_lipoprot_LolB"/>
</dbReference>
<dbReference type="InterPro" id="IPR029046">
    <property type="entry name" value="LolA/LolB/LppX"/>
</dbReference>
<evidence type="ECO:0000256" key="1">
    <source>
        <dbReference type="ARBA" id="ARBA00004459"/>
    </source>
</evidence>
<comment type="caution">
    <text evidence="15">The sequence shown here is derived from an EMBL/GenBank/DDBJ whole genome shotgun (WGS) entry which is preliminary data.</text>
</comment>
<dbReference type="GO" id="GO:0009279">
    <property type="term" value="C:cell outer membrane"/>
    <property type="evidence" value="ECO:0007669"/>
    <property type="project" value="UniProtKB-SubCell"/>
</dbReference>
<name>A0A1V2ZYW6_9GAMM</name>
<comment type="similarity">
    <text evidence="2 13">Belongs to the LolB family.</text>
</comment>
<dbReference type="GO" id="GO:0044874">
    <property type="term" value="P:lipoprotein localization to outer membrane"/>
    <property type="evidence" value="ECO:0007669"/>
    <property type="project" value="UniProtKB-UniRule"/>
</dbReference>
<keyword evidence="6 13" id="KW-0732">Signal</keyword>